<dbReference type="GO" id="GO:0000978">
    <property type="term" value="F:RNA polymerase II cis-regulatory region sequence-specific DNA binding"/>
    <property type="evidence" value="ECO:0000318"/>
    <property type="project" value="GO_Central"/>
</dbReference>
<dbReference type="HOGENOM" id="CLU_032091_0_0_1"/>
<keyword evidence="5" id="KW-0539">Nucleus</keyword>
<feature type="compositionally biased region" description="Low complexity" evidence="7">
    <location>
        <begin position="318"/>
        <end position="332"/>
    </location>
</feature>
<feature type="coiled-coil region" evidence="6">
    <location>
        <begin position="217"/>
        <end position="248"/>
    </location>
</feature>
<dbReference type="GO" id="GO:0006357">
    <property type="term" value="P:regulation of transcription by RNA polymerase II"/>
    <property type="evidence" value="ECO:0000318"/>
    <property type="project" value="GO_Central"/>
</dbReference>
<dbReference type="PANTHER" id="PTHR12081">
    <property type="entry name" value="TRANSCRIPTION FACTOR E2F"/>
    <property type="match status" value="1"/>
</dbReference>
<dbReference type="Proteomes" id="UP000007110">
    <property type="component" value="Unassembled WGS sequence"/>
</dbReference>
<dbReference type="FunFam" id="1.10.10.10:FF:000008">
    <property type="entry name" value="E2F transcription factor 1"/>
    <property type="match status" value="1"/>
</dbReference>
<feature type="region of interest" description="Disordered" evidence="7">
    <location>
        <begin position="312"/>
        <end position="340"/>
    </location>
</feature>
<evidence type="ECO:0000256" key="3">
    <source>
        <dbReference type="ARBA" id="ARBA00023125"/>
    </source>
</evidence>
<dbReference type="GO" id="GO:0000981">
    <property type="term" value="F:DNA-binding transcription factor activity, RNA polymerase II-specific"/>
    <property type="evidence" value="ECO:0000318"/>
    <property type="project" value="GO_Central"/>
</dbReference>
<organism evidence="9">
    <name type="scientific">Strongylocentrotus purpuratus</name>
    <name type="common">Purple sea urchin</name>
    <dbReference type="NCBI Taxonomy" id="7668"/>
    <lineage>
        <taxon>Eukaryota</taxon>
        <taxon>Metazoa</taxon>
        <taxon>Echinodermata</taxon>
        <taxon>Eleutherozoa</taxon>
        <taxon>Echinozoa</taxon>
        <taxon>Echinoidea</taxon>
        <taxon>Euechinoidea</taxon>
        <taxon>Echinacea</taxon>
        <taxon>Camarodonta</taxon>
        <taxon>Echinidea</taxon>
        <taxon>Strongylocentrotidae</taxon>
        <taxon>Strongylocentrotus</taxon>
    </lineage>
</organism>
<dbReference type="SUPFAM" id="SSF46785">
    <property type="entry name" value="Winged helix' DNA-binding domain"/>
    <property type="match status" value="1"/>
</dbReference>
<keyword evidence="2 5" id="KW-0805">Transcription regulation</keyword>
<protein>
    <submittedName>
        <fullName evidence="9">E2E3</fullName>
    </submittedName>
</protein>
<reference evidence="9" key="2">
    <citation type="journal article" date="2009" name="Dev. Biol.">
        <title>A perturbation model of the gene regulatory network for oral and aboral ectoderm specification in the sea urchin embryo.</title>
        <authorList>
            <person name="Su Y.H."/>
            <person name="Li E."/>
            <person name="Geiss G.K."/>
            <person name="Longabaugh W.J."/>
            <person name="Kramer A."/>
            <person name="Davidson E.H."/>
        </authorList>
    </citation>
    <scope>NUCLEOTIDE SEQUENCE</scope>
</reference>
<keyword evidence="11" id="KW-1185">Reference proteome</keyword>
<evidence type="ECO:0000256" key="5">
    <source>
        <dbReference type="RuleBase" id="RU003796"/>
    </source>
</evidence>
<dbReference type="RefSeq" id="NP_001123287.1">
    <property type="nucleotide sequence ID" value="NM_001129815.1"/>
</dbReference>
<dbReference type="Gene3D" id="1.10.10.10">
    <property type="entry name" value="Winged helix-like DNA-binding domain superfamily/Winged helix DNA-binding domain"/>
    <property type="match status" value="1"/>
</dbReference>
<dbReference type="AlphaFoldDB" id="B3FNR8"/>
<evidence type="ECO:0000313" key="10">
    <source>
        <dbReference type="EnsemblMetazoa" id="NP_001123287"/>
    </source>
</evidence>
<dbReference type="GO" id="GO:0090575">
    <property type="term" value="C:RNA polymerase II transcription regulator complex"/>
    <property type="evidence" value="ECO:0000318"/>
    <property type="project" value="GO_Central"/>
</dbReference>
<keyword evidence="4 5" id="KW-0804">Transcription</keyword>
<dbReference type="FunCoup" id="B3FNR8">
    <property type="interactions" value="1129"/>
</dbReference>
<evidence type="ECO:0000313" key="9">
    <source>
        <dbReference type="EMBL" id="ACA04468.1"/>
    </source>
</evidence>
<dbReference type="OMA" id="ARYAYVT"/>
<evidence type="ECO:0000256" key="7">
    <source>
        <dbReference type="SAM" id="MobiDB-lite"/>
    </source>
</evidence>
<dbReference type="InterPro" id="IPR015633">
    <property type="entry name" value="E2F"/>
</dbReference>
<dbReference type="InParanoid" id="B3FNR8"/>
<reference evidence="9" key="1">
    <citation type="submission" date="2007-11" db="EMBL/GenBank/DDBJ databases">
        <authorList>
            <person name="Su Y.-H."/>
        </authorList>
    </citation>
    <scope>NUCLEOTIDE SEQUENCE</scope>
</reference>
<dbReference type="Pfam" id="PF16421">
    <property type="entry name" value="E2F_CC-MB"/>
    <property type="match status" value="1"/>
</dbReference>
<evidence type="ECO:0000256" key="2">
    <source>
        <dbReference type="ARBA" id="ARBA00023015"/>
    </source>
</evidence>
<accession>B3FNR8</accession>
<dbReference type="InterPro" id="IPR037241">
    <property type="entry name" value="E2F-DP_heterodim"/>
</dbReference>
<dbReference type="CDD" id="cd14660">
    <property type="entry name" value="E2F_DD"/>
    <property type="match status" value="1"/>
</dbReference>
<dbReference type="SUPFAM" id="SSF144074">
    <property type="entry name" value="E2F-DP heterodimerization region"/>
    <property type="match status" value="1"/>
</dbReference>
<reference evidence="11" key="3">
    <citation type="submission" date="2015-02" db="EMBL/GenBank/DDBJ databases">
        <title>Genome sequencing for Strongylocentrotus purpuratus.</title>
        <authorList>
            <person name="Murali S."/>
            <person name="Liu Y."/>
            <person name="Vee V."/>
            <person name="English A."/>
            <person name="Wang M."/>
            <person name="Skinner E."/>
            <person name="Han Y."/>
            <person name="Muzny D.M."/>
            <person name="Worley K.C."/>
            <person name="Gibbs R.A."/>
        </authorList>
    </citation>
    <scope>NUCLEOTIDE SEQUENCE</scope>
</reference>
<evidence type="ECO:0000256" key="1">
    <source>
        <dbReference type="ARBA" id="ARBA00010940"/>
    </source>
</evidence>
<keyword evidence="6" id="KW-0175">Coiled coil</keyword>
<name>B3FNR8_STRPU</name>
<dbReference type="KEGG" id="spu:762571"/>
<feature type="region of interest" description="Disordered" evidence="7">
    <location>
        <begin position="69"/>
        <end position="132"/>
    </location>
</feature>
<dbReference type="InterPro" id="IPR032198">
    <property type="entry name" value="E2F_CC-MB"/>
</dbReference>
<comment type="similarity">
    <text evidence="1 5">Belongs to the E2F/DP family.</text>
</comment>
<dbReference type="InterPro" id="IPR036388">
    <property type="entry name" value="WH-like_DNA-bd_sf"/>
</dbReference>
<dbReference type="InterPro" id="IPR036390">
    <property type="entry name" value="WH_DNA-bd_sf"/>
</dbReference>
<dbReference type="Gene3D" id="6.10.250.540">
    <property type="match status" value="1"/>
</dbReference>
<dbReference type="InterPro" id="IPR003316">
    <property type="entry name" value="E2F_WHTH_DNA-bd_dom"/>
</dbReference>
<dbReference type="Pfam" id="PF02319">
    <property type="entry name" value="WHD_E2F_TDP"/>
    <property type="match status" value="1"/>
</dbReference>
<dbReference type="GO" id="GO:0046983">
    <property type="term" value="F:protein dimerization activity"/>
    <property type="evidence" value="ECO:0007669"/>
    <property type="project" value="InterPro"/>
</dbReference>
<feature type="domain" description="E2F/DP family winged-helix DNA-binding" evidence="8">
    <location>
        <begin position="131"/>
        <end position="196"/>
    </location>
</feature>
<dbReference type="CTD" id="762571"/>
<dbReference type="EMBL" id="EU307284">
    <property type="protein sequence ID" value="ACA04468.1"/>
    <property type="molecule type" value="mRNA"/>
</dbReference>
<dbReference type="OrthoDB" id="1743261at2759"/>
<evidence type="ECO:0000256" key="4">
    <source>
        <dbReference type="ARBA" id="ARBA00023163"/>
    </source>
</evidence>
<dbReference type="GeneID" id="762571"/>
<evidence type="ECO:0000313" key="11">
    <source>
        <dbReference type="Proteomes" id="UP000007110"/>
    </source>
</evidence>
<keyword evidence="3 5" id="KW-0238">DNA-binding</keyword>
<reference evidence="10" key="4">
    <citation type="submission" date="2021-01" db="UniProtKB">
        <authorList>
            <consortium name="EnsemblMetazoa"/>
        </authorList>
    </citation>
    <scope>IDENTIFICATION</scope>
</reference>
<evidence type="ECO:0000259" key="8">
    <source>
        <dbReference type="SMART" id="SM01372"/>
    </source>
</evidence>
<dbReference type="EnsemblMetazoa" id="NM_001129815">
    <property type="protein sequence ID" value="NP_001123287"/>
    <property type="gene ID" value="GeneID_762571"/>
</dbReference>
<dbReference type="PANTHER" id="PTHR12081:SF107">
    <property type="entry name" value="E2E3"/>
    <property type="match status" value="1"/>
</dbReference>
<evidence type="ECO:0000256" key="6">
    <source>
        <dbReference type="SAM" id="Coils"/>
    </source>
</evidence>
<comment type="subcellular location">
    <subcellularLocation>
        <location evidence="5">Nucleus</location>
    </subcellularLocation>
</comment>
<proteinExistence type="evidence at transcript level"/>
<dbReference type="SMART" id="SM01372">
    <property type="entry name" value="E2F_TDP"/>
    <property type="match status" value="1"/>
</dbReference>
<sequence length="404" mass="44406">MPRGGAVTAGRRQPTEAKIRTILGVSPRGMLPDFSNQPMTTDITNISSNIKEEFDQEILDVVGFTPEFDSTKGMRPQLGRPPAKRKLELDSAGVRPTNVASSTAFKTPSPRPSAKTKKPRAPTRSPMEKSRYDTSLGLLTKRFVGLLRGAPDGVLDLNRAAEVLEVQKRRIYDITNVLEGIKLITKKSKNNIQWKGASSSVAIHPGDSQLSAETVNLHSELNDLEAQEKRLDELLRNASTQLKTLTEDPDNARYAYVTYHDIRGIQSFEDQTVIAIKAPPETRLEVPDPKESTNIQIWLKSTRGQIEVYLCPDDNPDDSSSSESEAGSKNSSPCSSKGDPALKATALEEDDLSALSRSLLLETEDQNGLDDDFVALSPPAVDDYLFALNDNEGISDLFDAYDIF</sequence>